<keyword evidence="1" id="KW-0472">Membrane</keyword>
<dbReference type="Proteomes" id="UP000807469">
    <property type="component" value="Unassembled WGS sequence"/>
</dbReference>
<sequence>MTSLEISQSGAWCLWDEAVRQDQPISCGGFGSGQITSLPPPAGTARHVNPELVALCALVRSEYIRYFSTIIMSSPHSVYVSKSTLLHTSLAYISPEVEAMDYVIRNAHLHSISGKRALPTEILLLIRECLLPTITTQLIKRSTLALMSYEKSLRDLLCPDCISYNFDIYGPDIWQWEQFTGACACVEPVESSHLAGSRNSIGRAKQSFPTLQEKPTSGPGILNPKQFVDASHWLECHLSREAALRLNPRGVDEPSPSGSRSEPATDSIIWKVALSMLEEYSCEPVRRRDDIIRSPNRLIRRQFNPQRDFVQIIPSRHTLMQSQYVSQEERDWQVQVTLRRTVKEMGLMVDHSHEFDAYGSHLTPPSYVLCWPITSNKNQDMVEIWKLLFRFLLALALACLSVPFTFATVAVTILCFYSRPRGYRMF</sequence>
<reference evidence="2" key="1">
    <citation type="submission" date="2020-11" db="EMBL/GenBank/DDBJ databases">
        <authorList>
            <consortium name="DOE Joint Genome Institute"/>
            <person name="Ahrendt S."/>
            <person name="Riley R."/>
            <person name="Andreopoulos W."/>
            <person name="Labutti K."/>
            <person name="Pangilinan J."/>
            <person name="Ruiz-Duenas F.J."/>
            <person name="Barrasa J.M."/>
            <person name="Sanchez-Garcia M."/>
            <person name="Camarero S."/>
            <person name="Miyauchi S."/>
            <person name="Serrano A."/>
            <person name="Linde D."/>
            <person name="Babiker R."/>
            <person name="Drula E."/>
            <person name="Ayuso-Fernandez I."/>
            <person name="Pacheco R."/>
            <person name="Padilla G."/>
            <person name="Ferreira P."/>
            <person name="Barriuso J."/>
            <person name="Kellner H."/>
            <person name="Castanera R."/>
            <person name="Alfaro M."/>
            <person name="Ramirez L."/>
            <person name="Pisabarro A.G."/>
            <person name="Kuo A."/>
            <person name="Tritt A."/>
            <person name="Lipzen A."/>
            <person name="He G."/>
            <person name="Yan M."/>
            <person name="Ng V."/>
            <person name="Cullen D."/>
            <person name="Martin F."/>
            <person name="Rosso M.-N."/>
            <person name="Henrissat B."/>
            <person name="Hibbett D."/>
            <person name="Martinez A.T."/>
            <person name="Grigoriev I.V."/>
        </authorList>
    </citation>
    <scope>NUCLEOTIDE SEQUENCE</scope>
    <source>
        <strain evidence="2">CIRM-BRFM 674</strain>
    </source>
</reference>
<name>A0A9P5ZFI3_9AGAR</name>
<dbReference type="AlphaFoldDB" id="A0A9P5ZFI3"/>
<dbReference type="EMBL" id="MU155130">
    <property type="protein sequence ID" value="KAF9486506.1"/>
    <property type="molecule type" value="Genomic_DNA"/>
</dbReference>
<gene>
    <name evidence="2" type="ORF">BDN70DRAFT_916289</name>
</gene>
<evidence type="ECO:0000256" key="1">
    <source>
        <dbReference type="SAM" id="Phobius"/>
    </source>
</evidence>
<proteinExistence type="predicted"/>
<evidence type="ECO:0000313" key="3">
    <source>
        <dbReference type="Proteomes" id="UP000807469"/>
    </source>
</evidence>
<comment type="caution">
    <text evidence="2">The sequence shown here is derived from an EMBL/GenBank/DDBJ whole genome shotgun (WGS) entry which is preliminary data.</text>
</comment>
<keyword evidence="3" id="KW-1185">Reference proteome</keyword>
<feature type="transmembrane region" description="Helical" evidence="1">
    <location>
        <begin position="387"/>
        <end position="417"/>
    </location>
</feature>
<evidence type="ECO:0000313" key="2">
    <source>
        <dbReference type="EMBL" id="KAF9486506.1"/>
    </source>
</evidence>
<protein>
    <submittedName>
        <fullName evidence="2">Uncharacterized protein</fullName>
    </submittedName>
</protein>
<dbReference type="OrthoDB" id="3249986at2759"/>
<accession>A0A9P5ZFI3</accession>
<keyword evidence="1" id="KW-0812">Transmembrane</keyword>
<keyword evidence="1" id="KW-1133">Transmembrane helix</keyword>
<organism evidence="2 3">
    <name type="scientific">Pholiota conissans</name>
    <dbReference type="NCBI Taxonomy" id="109636"/>
    <lineage>
        <taxon>Eukaryota</taxon>
        <taxon>Fungi</taxon>
        <taxon>Dikarya</taxon>
        <taxon>Basidiomycota</taxon>
        <taxon>Agaricomycotina</taxon>
        <taxon>Agaricomycetes</taxon>
        <taxon>Agaricomycetidae</taxon>
        <taxon>Agaricales</taxon>
        <taxon>Agaricineae</taxon>
        <taxon>Strophariaceae</taxon>
        <taxon>Pholiota</taxon>
    </lineage>
</organism>